<protein>
    <recommendedName>
        <fullName evidence="9">Methylisocitrate lyase</fullName>
        <ecNumber evidence="9">4.1.3.30</ecNumber>
    </recommendedName>
</protein>
<dbReference type="UniPathway" id="UPA00946"/>
<keyword evidence="5" id="KW-0460">Magnesium</keyword>
<dbReference type="Pfam" id="PF13714">
    <property type="entry name" value="PEP_mutase"/>
    <property type="match status" value="1"/>
</dbReference>
<accession>A0A1G5P124</accession>
<comment type="function">
    <text evidence="9">Catalyzes the thermodynamically favored C-C bond cleavage of (2R,3S)-2-methylisocitrate to yield pyruvate and succinate.</text>
</comment>
<dbReference type="EMBL" id="FMVW01000008">
    <property type="protein sequence ID" value="SCZ43256.1"/>
    <property type="molecule type" value="Genomic_DNA"/>
</dbReference>
<dbReference type="FunFam" id="3.20.20.60:FF:000009">
    <property type="entry name" value="2-methylisocitrate lyase"/>
    <property type="match status" value="1"/>
</dbReference>
<dbReference type="PROSITE" id="PS00161">
    <property type="entry name" value="ISOCITRATE_LYASE"/>
    <property type="match status" value="1"/>
</dbReference>
<comment type="function">
    <text evidence="8">Involved in the catabolism of short chain fatty acids (SCFA) via the 2-methylcitrate cycle I (propionate degradation route). Catalyzes the thermodynamically favored C-C bond cleavage of (2R,3S)-2-methylisocitrate to yield pyruvate and succinate via an alpha-carboxy-carbanion intermediate.</text>
</comment>
<dbReference type="InterPro" id="IPR039556">
    <property type="entry name" value="ICL/PEPM"/>
</dbReference>
<evidence type="ECO:0000256" key="2">
    <source>
        <dbReference type="ARBA" id="ARBA00001946"/>
    </source>
</evidence>
<dbReference type="AlphaFoldDB" id="A0A1G5P124"/>
<proteinExistence type="inferred from homology"/>
<dbReference type="InterPro" id="IPR040442">
    <property type="entry name" value="Pyrv_kinase-like_dom_sf"/>
</dbReference>
<evidence type="ECO:0000256" key="1">
    <source>
        <dbReference type="ARBA" id="ARBA00001050"/>
    </source>
</evidence>
<dbReference type="Gene3D" id="3.20.20.60">
    <property type="entry name" value="Phosphoenolpyruvate-binding domains"/>
    <property type="match status" value="1"/>
</dbReference>
<evidence type="ECO:0000313" key="10">
    <source>
        <dbReference type="EMBL" id="SCZ43256.1"/>
    </source>
</evidence>
<name>A0A1G5P124_AFIMA</name>
<comment type="subunit">
    <text evidence="7">Homotetramer; dimer of dimers.</text>
</comment>
<dbReference type="InterPro" id="IPR015813">
    <property type="entry name" value="Pyrv/PenolPyrv_kinase-like_dom"/>
</dbReference>
<dbReference type="EC" id="4.1.3.30" evidence="9"/>
<evidence type="ECO:0000256" key="3">
    <source>
        <dbReference type="ARBA" id="ARBA00009282"/>
    </source>
</evidence>
<dbReference type="InterPro" id="IPR012695">
    <property type="entry name" value="PrpB"/>
</dbReference>
<dbReference type="PANTHER" id="PTHR42905">
    <property type="entry name" value="PHOSPHOENOLPYRUVATE CARBOXYLASE"/>
    <property type="match status" value="1"/>
</dbReference>
<evidence type="ECO:0000256" key="7">
    <source>
        <dbReference type="ARBA" id="ARBA00044762"/>
    </source>
</evidence>
<dbReference type="SUPFAM" id="SSF51621">
    <property type="entry name" value="Phosphoenolpyruvate/pyruvate domain"/>
    <property type="match status" value="1"/>
</dbReference>
<gene>
    <name evidence="10" type="ORF">SAMN03080610_03016</name>
</gene>
<dbReference type="STRING" id="1120955.SAMN03080610_03016"/>
<sequence length="309" mass="33360">MNETPNKPVWLEEPLPRGLGASLAEKWASGEFLQIAGAHDPMAALVARKAGFEALYLSGAALTASLGLPDLGLLTMEELVGRARAIIRVTRLPLIVDGDTGYGEALNAMRLIRELEDVGVAAVQLEDQVMPKKCGHLNGKQLVSAEDMAQKVAAAARARRDLKIIARTDAAASEGVEAAIERARLYIEAGADAIFPEALEGEEQFRQFASAIKVPLLANMTEFGRTPQTSAGEFSEMGYAMAIWPVSSLRICAHAMEKFFTELKTTGTAAGTVKDMQSRAELYDIINYFGYESLDKKVLRTVLDPAFAA</sequence>
<evidence type="ECO:0000256" key="5">
    <source>
        <dbReference type="ARBA" id="ARBA00022842"/>
    </source>
</evidence>
<organism evidence="10 11">
    <name type="scientific">Afifella marina DSM 2698</name>
    <dbReference type="NCBI Taxonomy" id="1120955"/>
    <lineage>
        <taxon>Bacteria</taxon>
        <taxon>Pseudomonadati</taxon>
        <taxon>Pseudomonadota</taxon>
        <taxon>Alphaproteobacteria</taxon>
        <taxon>Hyphomicrobiales</taxon>
        <taxon>Afifellaceae</taxon>
        <taxon>Afifella</taxon>
    </lineage>
</organism>
<dbReference type="GO" id="GO:0046421">
    <property type="term" value="F:methylisocitrate lyase activity"/>
    <property type="evidence" value="ECO:0007669"/>
    <property type="project" value="UniProtKB-EC"/>
</dbReference>
<comment type="cofactor">
    <cofactor evidence="2">
        <name>Mg(2+)</name>
        <dbReference type="ChEBI" id="CHEBI:18420"/>
    </cofactor>
</comment>
<dbReference type="NCBIfam" id="TIGR02317">
    <property type="entry name" value="prpB"/>
    <property type="match status" value="1"/>
</dbReference>
<comment type="pathway">
    <text evidence="9">Organic acid metabolism; propanoate degradation.</text>
</comment>
<comment type="similarity">
    <text evidence="3 9">Belongs to the isocitrate lyase/PEP mutase superfamily. Methylisocitrate lyase family.</text>
</comment>
<dbReference type="CDD" id="cd00377">
    <property type="entry name" value="ICL_PEPM"/>
    <property type="match status" value="1"/>
</dbReference>
<reference evidence="10 11" key="1">
    <citation type="submission" date="2016-10" db="EMBL/GenBank/DDBJ databases">
        <authorList>
            <person name="de Groot N.N."/>
        </authorList>
    </citation>
    <scope>NUCLEOTIDE SEQUENCE [LARGE SCALE GENOMIC DNA]</scope>
    <source>
        <strain evidence="10 11">DSM 2698</strain>
    </source>
</reference>
<dbReference type="PANTHER" id="PTHR42905:SF5">
    <property type="entry name" value="CARBOXYVINYL-CARBOXYPHOSPHONATE PHOSPHORYLMUTASE, CHLOROPLASTIC"/>
    <property type="match status" value="1"/>
</dbReference>
<evidence type="ECO:0000256" key="4">
    <source>
        <dbReference type="ARBA" id="ARBA00022723"/>
    </source>
</evidence>
<dbReference type="RefSeq" id="WP_092815053.1">
    <property type="nucleotide sequence ID" value="NZ_FMVW01000008.1"/>
</dbReference>
<dbReference type="GO" id="GO:0019629">
    <property type="term" value="P:propionate catabolic process, 2-methylcitrate cycle"/>
    <property type="evidence" value="ECO:0007669"/>
    <property type="project" value="InterPro"/>
</dbReference>
<evidence type="ECO:0000256" key="9">
    <source>
        <dbReference type="RuleBase" id="RU361121"/>
    </source>
</evidence>
<dbReference type="OrthoDB" id="9771433at2"/>
<evidence type="ECO:0000256" key="6">
    <source>
        <dbReference type="ARBA" id="ARBA00023239"/>
    </source>
</evidence>
<keyword evidence="11" id="KW-1185">Reference proteome</keyword>
<keyword evidence="4" id="KW-0479">Metal-binding</keyword>
<evidence type="ECO:0000256" key="8">
    <source>
        <dbReference type="ARBA" id="ARBA00057039"/>
    </source>
</evidence>
<dbReference type="Proteomes" id="UP000199347">
    <property type="component" value="Unassembled WGS sequence"/>
</dbReference>
<evidence type="ECO:0000313" key="11">
    <source>
        <dbReference type="Proteomes" id="UP000199347"/>
    </source>
</evidence>
<comment type="catalytic activity">
    <reaction evidence="1 9">
        <text>(2S,3R)-3-hydroxybutane-1,2,3-tricarboxylate = pyruvate + succinate</text>
        <dbReference type="Rhea" id="RHEA:16809"/>
        <dbReference type="ChEBI" id="CHEBI:15361"/>
        <dbReference type="ChEBI" id="CHEBI:30031"/>
        <dbReference type="ChEBI" id="CHEBI:57429"/>
        <dbReference type="EC" id="4.1.3.30"/>
    </reaction>
</comment>
<keyword evidence="6 9" id="KW-0456">Lyase</keyword>
<dbReference type="InterPro" id="IPR018523">
    <property type="entry name" value="Isocitrate_lyase_ph_CS"/>
</dbReference>
<dbReference type="GO" id="GO:0046872">
    <property type="term" value="F:metal ion binding"/>
    <property type="evidence" value="ECO:0007669"/>
    <property type="project" value="UniProtKB-KW"/>
</dbReference>